<dbReference type="EMBL" id="QNRK01000004">
    <property type="protein sequence ID" value="RBP16868.1"/>
    <property type="molecule type" value="Genomic_DNA"/>
</dbReference>
<gene>
    <name evidence="1" type="ORF">DFR50_104146</name>
</gene>
<evidence type="ECO:0000313" key="2">
    <source>
        <dbReference type="Proteomes" id="UP000253529"/>
    </source>
</evidence>
<keyword evidence="2" id="KW-1185">Reference proteome</keyword>
<dbReference type="RefSeq" id="WP_147262655.1">
    <property type="nucleotide sequence ID" value="NZ_QNRK01000004.1"/>
</dbReference>
<dbReference type="Proteomes" id="UP000253529">
    <property type="component" value="Unassembled WGS sequence"/>
</dbReference>
<name>A0A366FQH2_9HYPH</name>
<reference evidence="1 2" key="1">
    <citation type="submission" date="2018-06" db="EMBL/GenBank/DDBJ databases">
        <title>Genomic Encyclopedia of Type Strains, Phase IV (KMG-IV): sequencing the most valuable type-strain genomes for metagenomic binning, comparative biology and taxonomic classification.</title>
        <authorList>
            <person name="Goeker M."/>
        </authorList>
    </citation>
    <scope>NUCLEOTIDE SEQUENCE [LARGE SCALE GENOMIC DNA]</scope>
    <source>
        <strain evidence="1 2">DSM 24875</strain>
    </source>
</reference>
<accession>A0A366FQH2</accession>
<organism evidence="1 2">
    <name type="scientific">Roseiarcus fermentans</name>
    <dbReference type="NCBI Taxonomy" id="1473586"/>
    <lineage>
        <taxon>Bacteria</taxon>
        <taxon>Pseudomonadati</taxon>
        <taxon>Pseudomonadota</taxon>
        <taxon>Alphaproteobacteria</taxon>
        <taxon>Hyphomicrobiales</taxon>
        <taxon>Roseiarcaceae</taxon>
        <taxon>Roseiarcus</taxon>
    </lineage>
</organism>
<sequence>MTRQEILDRLPENERALRERGVDIDIMAEVAPSEMPPMLSDGAQLAFMDIRDNIRGRQREPR</sequence>
<proteinExistence type="predicted"/>
<dbReference type="AlphaFoldDB" id="A0A366FQH2"/>
<comment type="caution">
    <text evidence="1">The sequence shown here is derived from an EMBL/GenBank/DDBJ whole genome shotgun (WGS) entry which is preliminary data.</text>
</comment>
<evidence type="ECO:0000313" key="1">
    <source>
        <dbReference type="EMBL" id="RBP16868.1"/>
    </source>
</evidence>
<protein>
    <submittedName>
        <fullName evidence="1">Uncharacterized protein</fullName>
    </submittedName>
</protein>